<accession>A0A0N5AN89</accession>
<dbReference type="SMART" id="SM00337">
    <property type="entry name" value="BCL"/>
    <property type="match status" value="1"/>
</dbReference>
<comment type="subcellular location">
    <subcellularLocation>
        <location evidence="1">Membrane</location>
        <topology evidence="1">Multi-pass membrane protein</topology>
    </subcellularLocation>
</comment>
<organism evidence="13 14">
    <name type="scientific">Syphacia muris</name>
    <dbReference type="NCBI Taxonomy" id="451379"/>
    <lineage>
        <taxon>Eukaryota</taxon>
        <taxon>Metazoa</taxon>
        <taxon>Ecdysozoa</taxon>
        <taxon>Nematoda</taxon>
        <taxon>Chromadorea</taxon>
        <taxon>Rhabditida</taxon>
        <taxon>Spirurina</taxon>
        <taxon>Oxyuridomorpha</taxon>
        <taxon>Oxyuroidea</taxon>
        <taxon>Oxyuridae</taxon>
        <taxon>Syphacia</taxon>
    </lineage>
</organism>
<evidence type="ECO:0000256" key="7">
    <source>
        <dbReference type="ARBA" id="ARBA00022989"/>
    </source>
</evidence>
<keyword evidence="5 10" id="KW-0053">Apoptosis</keyword>
<dbReference type="WBParaSite" id="SMUV_0000606901-mRNA-1">
    <property type="protein sequence ID" value="SMUV_0000606901-mRNA-1"/>
    <property type="gene ID" value="SMUV_0000606901"/>
</dbReference>
<feature type="domain" description="Apoptosis regulator Bcl-2 family BH4" evidence="12">
    <location>
        <begin position="168"/>
        <end position="187"/>
    </location>
</feature>
<dbReference type="SUPFAM" id="SSF56854">
    <property type="entry name" value="Bcl-2 inhibitors of programmed cell death"/>
    <property type="match status" value="1"/>
</dbReference>
<dbReference type="STRING" id="451379.A0A0N5AN89"/>
<dbReference type="PROSITE" id="PS01001">
    <property type="entry name" value="SDH_CYT_2"/>
    <property type="match status" value="1"/>
</dbReference>
<reference evidence="14" key="1">
    <citation type="submission" date="2017-02" db="UniProtKB">
        <authorList>
            <consortium name="WormBaseParasite"/>
        </authorList>
    </citation>
    <scope>IDENTIFICATION</scope>
</reference>
<proteinExistence type="inferred from homology"/>
<dbReference type="GO" id="GO:0009055">
    <property type="term" value="F:electron transfer activity"/>
    <property type="evidence" value="ECO:0007669"/>
    <property type="project" value="InterPro"/>
</dbReference>
<evidence type="ECO:0000256" key="10">
    <source>
        <dbReference type="PROSITE-ProRule" id="PRU00025"/>
    </source>
</evidence>
<dbReference type="PROSITE" id="PS50063">
    <property type="entry name" value="BH4_2"/>
    <property type="match status" value="1"/>
</dbReference>
<evidence type="ECO:0000259" key="12">
    <source>
        <dbReference type="PROSITE" id="PS50063"/>
    </source>
</evidence>
<sequence length="351" mass="41063">MLPYNTTVCRLLRQNCQIVRLFKTSALRQGDKTPIQKWGWDYLMRQRYLKRPIAPHITIYQKQLTWMVSGAHRVTGCAMAGTLLIGGILFTAGPITFTQFIEFIRDLHLPFIITDALKFIIAFPIAFHTLNGLRFIGFDMAKEMVVESTENGVEDKPKYDFEDERLSVKGFIVDYFTYRLKLSGYEWYERPPLLSENLLEYSAMRKVAMIFEKKYEKELKEMVQQLSSEKFLTFQRYVEAVEEFFRIKDDFSNQLSYGHLITLISFGGLMAKELAEKNARSEIGFIAVFTSKFLEKRISLTWARDGKSWVRVEFFERCIAIISAESRGTSTFMRCLQLLGRYTRSLVWNLE</sequence>
<keyword evidence="9 11" id="KW-0472">Membrane</keyword>
<dbReference type="PROSITE" id="PS01000">
    <property type="entry name" value="SDH_CYT_1"/>
    <property type="match status" value="1"/>
</dbReference>
<feature type="transmembrane region" description="Helical" evidence="11">
    <location>
        <begin position="107"/>
        <end position="127"/>
    </location>
</feature>
<evidence type="ECO:0000256" key="8">
    <source>
        <dbReference type="ARBA" id="ARBA00023004"/>
    </source>
</evidence>
<dbReference type="CDD" id="cd03499">
    <property type="entry name" value="SQR_TypeC_SdhC"/>
    <property type="match status" value="1"/>
</dbReference>
<dbReference type="InterPro" id="IPR034804">
    <property type="entry name" value="SQR/QFR_C/D"/>
</dbReference>
<evidence type="ECO:0000256" key="4">
    <source>
        <dbReference type="ARBA" id="ARBA00022692"/>
    </source>
</evidence>
<dbReference type="InterPro" id="IPR036834">
    <property type="entry name" value="Bcl-2-like_sf"/>
</dbReference>
<evidence type="ECO:0000256" key="3">
    <source>
        <dbReference type="ARBA" id="ARBA00022617"/>
    </source>
</evidence>
<dbReference type="GO" id="GO:0042981">
    <property type="term" value="P:regulation of apoptotic process"/>
    <property type="evidence" value="ECO:0007669"/>
    <property type="project" value="InterPro"/>
</dbReference>
<protein>
    <submittedName>
        <fullName evidence="14">Succinate dehydrogenase cytochrome b560 subunit, mitochondrial</fullName>
    </submittedName>
</protein>
<evidence type="ECO:0000256" key="1">
    <source>
        <dbReference type="ARBA" id="ARBA00004141"/>
    </source>
</evidence>
<keyword evidence="7 11" id="KW-1133">Transmembrane helix</keyword>
<keyword evidence="13" id="KW-1185">Reference proteome</keyword>
<dbReference type="GO" id="GO:0006099">
    <property type="term" value="P:tricarboxylic acid cycle"/>
    <property type="evidence" value="ECO:0007669"/>
    <property type="project" value="InterPro"/>
</dbReference>
<dbReference type="Gene3D" id="1.20.1300.10">
    <property type="entry name" value="Fumarate reductase/succinate dehydrogenase, transmembrane subunit"/>
    <property type="match status" value="1"/>
</dbReference>
<keyword evidence="4 11" id="KW-0812">Transmembrane</keyword>
<evidence type="ECO:0000313" key="13">
    <source>
        <dbReference type="Proteomes" id="UP000046393"/>
    </source>
</evidence>
<evidence type="ECO:0000256" key="2">
    <source>
        <dbReference type="ARBA" id="ARBA00009458"/>
    </source>
</evidence>
<dbReference type="GO" id="GO:0005739">
    <property type="term" value="C:mitochondrion"/>
    <property type="evidence" value="ECO:0007669"/>
    <property type="project" value="GOC"/>
</dbReference>
<keyword evidence="8" id="KW-0408">Iron</keyword>
<dbReference type="GO" id="GO:0016020">
    <property type="term" value="C:membrane"/>
    <property type="evidence" value="ECO:0007669"/>
    <property type="project" value="UniProtKB-SubCell"/>
</dbReference>
<comment type="similarity">
    <text evidence="2">Belongs to the Bcl-2 family.</text>
</comment>
<dbReference type="SUPFAM" id="SSF81343">
    <property type="entry name" value="Fumarate reductase respiratory complex transmembrane subunits"/>
    <property type="match status" value="1"/>
</dbReference>
<dbReference type="PANTHER" id="PTHR10978:SF5">
    <property type="entry name" value="SUCCINATE DEHYDROGENASE CYTOCHROME B560 SUBUNIT, MITOCHONDRIAL"/>
    <property type="match status" value="1"/>
</dbReference>
<dbReference type="InterPro" id="IPR014314">
    <property type="entry name" value="Succ_DH_cytb556"/>
</dbReference>
<dbReference type="Pfam" id="PF01127">
    <property type="entry name" value="Sdh_cyt"/>
    <property type="match status" value="1"/>
</dbReference>
<dbReference type="PROSITE" id="PS50062">
    <property type="entry name" value="BCL2_FAMILY"/>
    <property type="match status" value="1"/>
</dbReference>
<keyword evidence="6" id="KW-0479">Metal-binding</keyword>
<dbReference type="InterPro" id="IPR002475">
    <property type="entry name" value="Bcl2-like"/>
</dbReference>
<dbReference type="PANTHER" id="PTHR10978">
    <property type="entry name" value="SUCCINATE DEHYDROGENASE CYTOCHROME B560 SUBUNIT"/>
    <property type="match status" value="1"/>
</dbReference>
<evidence type="ECO:0000313" key="14">
    <source>
        <dbReference type="WBParaSite" id="SMUV_0000606901-mRNA-1"/>
    </source>
</evidence>
<evidence type="ECO:0000256" key="6">
    <source>
        <dbReference type="ARBA" id="ARBA00022723"/>
    </source>
</evidence>
<dbReference type="InterPro" id="IPR000701">
    <property type="entry name" value="SuccDH_FuR_B_TM-su"/>
</dbReference>
<feature type="short sequence motif" description="BH4" evidence="10">
    <location>
        <begin position="168"/>
        <end position="187"/>
    </location>
</feature>
<dbReference type="Pfam" id="PF00452">
    <property type="entry name" value="Bcl-2"/>
    <property type="match status" value="1"/>
</dbReference>
<dbReference type="Pfam" id="PF02180">
    <property type="entry name" value="BH4"/>
    <property type="match status" value="1"/>
</dbReference>
<evidence type="ECO:0000256" key="5">
    <source>
        <dbReference type="ARBA" id="ARBA00022703"/>
    </source>
</evidence>
<dbReference type="Proteomes" id="UP000046393">
    <property type="component" value="Unplaced"/>
</dbReference>
<dbReference type="InterPro" id="IPR003093">
    <property type="entry name" value="Bcl2_BH4"/>
</dbReference>
<evidence type="ECO:0000256" key="11">
    <source>
        <dbReference type="SAM" id="Phobius"/>
    </source>
</evidence>
<name>A0A0N5AN89_9BILA</name>
<dbReference type="Gene3D" id="1.10.437.10">
    <property type="entry name" value="Blc2-like"/>
    <property type="match status" value="1"/>
</dbReference>
<dbReference type="InterPro" id="IPR018495">
    <property type="entry name" value="Succ_DH_cyt_bsu_CS"/>
</dbReference>
<feature type="transmembrane region" description="Helical" evidence="11">
    <location>
        <begin position="77"/>
        <end position="101"/>
    </location>
</feature>
<evidence type="ECO:0000256" key="9">
    <source>
        <dbReference type="ARBA" id="ARBA00023136"/>
    </source>
</evidence>
<keyword evidence="3" id="KW-0349">Heme</keyword>
<dbReference type="AlphaFoldDB" id="A0A0N5AN89"/>
<dbReference type="GO" id="GO:0006121">
    <property type="term" value="P:mitochondrial electron transport, succinate to ubiquinone"/>
    <property type="evidence" value="ECO:0007669"/>
    <property type="project" value="TreeGrafter"/>
</dbReference>
<dbReference type="GO" id="GO:0006915">
    <property type="term" value="P:apoptotic process"/>
    <property type="evidence" value="ECO:0007669"/>
    <property type="project" value="UniProtKB-UniRule"/>
</dbReference>
<dbReference type="GO" id="GO:0046872">
    <property type="term" value="F:metal ion binding"/>
    <property type="evidence" value="ECO:0007669"/>
    <property type="project" value="UniProtKB-KW"/>
</dbReference>
<dbReference type="InterPro" id="IPR046371">
    <property type="entry name" value="Bcl-2_BH1-3"/>
</dbReference>